<evidence type="ECO:0000256" key="5">
    <source>
        <dbReference type="ARBA" id="ARBA00023136"/>
    </source>
</evidence>
<feature type="coiled-coil region" evidence="6">
    <location>
        <begin position="709"/>
        <end position="743"/>
    </location>
</feature>
<evidence type="ECO:0000256" key="2">
    <source>
        <dbReference type="ARBA" id="ARBA00022475"/>
    </source>
</evidence>
<proteinExistence type="predicted"/>
<feature type="coiled-coil region" evidence="6">
    <location>
        <begin position="600"/>
        <end position="627"/>
    </location>
</feature>
<name>A0A1I5H290_9FIRM</name>
<gene>
    <name evidence="10" type="ORF">SAMN04489757_1255</name>
</gene>
<dbReference type="PANTHER" id="PTHR30287">
    <property type="entry name" value="MEMBRANE COMPONENT OF PREDICTED ABC SUPERFAMILY METABOLITE UPTAKE TRANSPORTER"/>
    <property type="match status" value="1"/>
</dbReference>
<evidence type="ECO:0000259" key="9">
    <source>
        <dbReference type="Pfam" id="PF02687"/>
    </source>
</evidence>
<evidence type="ECO:0000313" key="10">
    <source>
        <dbReference type="EMBL" id="SFO42438.1"/>
    </source>
</evidence>
<keyword evidence="6" id="KW-0175">Coiled coil</keyword>
<feature type="transmembrane region" description="Helical" evidence="8">
    <location>
        <begin position="825"/>
        <end position="854"/>
    </location>
</feature>
<evidence type="ECO:0000256" key="4">
    <source>
        <dbReference type="ARBA" id="ARBA00022989"/>
    </source>
</evidence>
<dbReference type="InterPro" id="IPR038766">
    <property type="entry name" value="Membrane_comp_ABC_pdt"/>
</dbReference>
<evidence type="ECO:0000256" key="6">
    <source>
        <dbReference type="SAM" id="Coils"/>
    </source>
</evidence>
<feature type="transmembrane region" description="Helical" evidence="8">
    <location>
        <begin position="1227"/>
        <end position="1248"/>
    </location>
</feature>
<dbReference type="Pfam" id="PF02687">
    <property type="entry name" value="FtsX"/>
    <property type="match status" value="2"/>
</dbReference>
<dbReference type="InterPro" id="IPR003838">
    <property type="entry name" value="ABC3_permease_C"/>
</dbReference>
<feature type="region of interest" description="Disordered" evidence="7">
    <location>
        <begin position="144"/>
        <end position="184"/>
    </location>
</feature>
<dbReference type="RefSeq" id="WP_170848013.1">
    <property type="nucleotide sequence ID" value="NZ_BAABFM010000082.1"/>
</dbReference>
<evidence type="ECO:0000313" key="11">
    <source>
        <dbReference type="Proteomes" id="UP000198806"/>
    </source>
</evidence>
<dbReference type="GO" id="GO:0005886">
    <property type="term" value="C:plasma membrane"/>
    <property type="evidence" value="ECO:0007669"/>
    <property type="project" value="UniProtKB-SubCell"/>
</dbReference>
<protein>
    <submittedName>
        <fullName evidence="10">Putative ABC transport system permease protein</fullName>
    </submittedName>
</protein>
<feature type="transmembrane region" description="Helical" evidence="8">
    <location>
        <begin position="949"/>
        <end position="969"/>
    </location>
</feature>
<organism evidence="10 11">
    <name type="scientific">Anaerocolumna aminovalerica</name>
    <dbReference type="NCBI Taxonomy" id="1527"/>
    <lineage>
        <taxon>Bacteria</taxon>
        <taxon>Bacillati</taxon>
        <taxon>Bacillota</taxon>
        <taxon>Clostridia</taxon>
        <taxon>Lachnospirales</taxon>
        <taxon>Lachnospiraceae</taxon>
        <taxon>Anaerocolumna</taxon>
    </lineage>
</organism>
<dbReference type="EMBL" id="FOWD01000025">
    <property type="protein sequence ID" value="SFO42438.1"/>
    <property type="molecule type" value="Genomic_DNA"/>
</dbReference>
<comment type="subcellular location">
    <subcellularLocation>
        <location evidence="1">Cell membrane</location>
        <topology evidence="1">Multi-pass membrane protein</topology>
    </subcellularLocation>
</comment>
<feature type="domain" description="ABC3 transporter permease C-terminal" evidence="9">
    <location>
        <begin position="1177"/>
        <end position="1293"/>
    </location>
</feature>
<keyword evidence="5 8" id="KW-0472">Membrane</keyword>
<evidence type="ECO:0000256" key="8">
    <source>
        <dbReference type="SAM" id="Phobius"/>
    </source>
</evidence>
<feature type="compositionally biased region" description="Basic and acidic residues" evidence="7">
    <location>
        <begin position="157"/>
        <end position="181"/>
    </location>
</feature>
<keyword evidence="11" id="KW-1185">Reference proteome</keyword>
<feature type="coiled-coil region" evidence="6">
    <location>
        <begin position="298"/>
        <end position="484"/>
    </location>
</feature>
<evidence type="ECO:0000256" key="3">
    <source>
        <dbReference type="ARBA" id="ARBA00022692"/>
    </source>
</evidence>
<evidence type="ECO:0000256" key="1">
    <source>
        <dbReference type="ARBA" id="ARBA00004651"/>
    </source>
</evidence>
<feature type="transmembrane region" description="Helical" evidence="8">
    <location>
        <begin position="783"/>
        <end position="804"/>
    </location>
</feature>
<feature type="transmembrane region" description="Helical" evidence="8">
    <location>
        <begin position="874"/>
        <end position="896"/>
    </location>
</feature>
<dbReference type="STRING" id="1527.SAMN04489757_1255"/>
<feature type="transmembrane region" description="Helical" evidence="8">
    <location>
        <begin position="1174"/>
        <end position="1193"/>
    </location>
</feature>
<accession>A0A1I5H290</accession>
<reference evidence="10 11" key="1">
    <citation type="submission" date="2016-10" db="EMBL/GenBank/DDBJ databases">
        <authorList>
            <person name="de Groot N.N."/>
        </authorList>
    </citation>
    <scope>NUCLEOTIDE SEQUENCE [LARGE SCALE GENOMIC DNA]</scope>
    <source>
        <strain evidence="10 11">DSM 1283</strain>
    </source>
</reference>
<keyword evidence="3 8" id="KW-0812">Transmembrane</keyword>
<keyword evidence="2" id="KW-1003">Cell membrane</keyword>
<sequence>MSKAFHKDIWRSIKKGWKRFLSILIITALGVGMMTGLYAACLDMYYSADKFFDKQNLFDIRILSTLGLTQEDVDALRGVDEVEAVEGEYSETVHTYVNGMNKSADMTVLNGKGLNMPQLLAGAMPTKAGEMAVTQKYLDESGNSIGGSVTIEEDIEKSDKEDTKDTLNDRDTDANLNKEGDSNMDMNLDMELEEETEAPTFANTTYTITGLVLDPKDIQGSDGNGSIFRSTATADYRFFVTEADVNSDIFTAVYITLSGMKEMDTYSHEYENKVQSVISNIESSVKVQREQARYDAVLIEAKRKIADAESTMNEKFAEADKKFTDAWRDIAKARQELTDGEATLVNEQKDGEKKISKARLKLENAKGELAEAEVQLSEGEEQLKQGKAELIESEKKLLDGEKELKENEKQLADGEKKLLEGEKKLAEGEKQLVQGEAQLKEKAEKIEEGKQQLEEERKSAEEQFTAAEEQLNNVQNQLDTARGQLEPGIVQLKNAFGDAWPANEWNSLVNATAALAAAGADDSAIAAGTITESTTLVNAIRQIKAQDAQLDVLPESAVIQLALGIGKVNGSQKALDAQKDIFAEQKAAALQKLAEGEAELAIGQTKLEEARKTIESKKAELEAGKAKLPKERAKLKAGKAELAKGWAEWKAGKAELAEGWAQWEDARLKLLEGRTQLKDGKVETADGEAKLKEEEADAKVKIADAWDHIAEGKQELADGEAELMEQEQEYASKKEEAQQKLADGYAKLNDIDMTRWYIQDRTALDSYFSLNRDLSSIEGVGKLFPVIFLLVAVLMSLTTMTRMVEEERGLIGTYKALGFGNAEIYGKYLLFALIACVLGGILGDIFGFIFMPRFVSVILKELYSLPQLYLRFDILYGVGGVLLFIAAIVGATVLACRSELTQMPATLLRPKAPRSGTRVWLERIPIVWNRLKFLNKVTIRNLFRYKKRMFMTIGGIMGCTALIICGFAIKDSVMELAPSQYDYIYQYDLMAVFDEKENDNLVRQLAKDVSIDDYLNLRIESVKLLNKDGESSSVQLMVIPSGSVIEDYIRIEDLDGTTTHLDDEGIFITQNAARILGLKIGDTVSMQNMELEQHEAAVSGIVRNYLGNNVYMTQKLYESLFGMYVPNGMLAHLSAACSDQTAYAETLLDNDSVLSTVSIAALRKDFGFDLINEVVLLLIVMAGGLAFVVLFTLSNTNISERVRELATIKVLGFYDNEVYQYVNKETLILTGVGILIGLPVGRVISGLLTTVLNMPSIHFAVHIEPVSYLFSAAITFLFAIIVNWITNRTLNRINMVEALKSVE</sequence>
<feature type="transmembrane region" description="Helical" evidence="8">
    <location>
        <begin position="1268"/>
        <end position="1286"/>
    </location>
</feature>
<evidence type="ECO:0000256" key="7">
    <source>
        <dbReference type="SAM" id="MobiDB-lite"/>
    </source>
</evidence>
<keyword evidence="4 8" id="KW-1133">Transmembrane helix</keyword>
<feature type="domain" description="ABC3 transporter permease C-terminal" evidence="9">
    <location>
        <begin position="783"/>
        <end position="894"/>
    </location>
</feature>
<dbReference type="PANTHER" id="PTHR30287:SF1">
    <property type="entry name" value="INNER MEMBRANE PROTEIN"/>
    <property type="match status" value="1"/>
</dbReference>
<dbReference type="Proteomes" id="UP000198806">
    <property type="component" value="Unassembled WGS sequence"/>
</dbReference>